<feature type="coiled-coil region" evidence="1">
    <location>
        <begin position="737"/>
        <end position="778"/>
    </location>
</feature>
<feature type="coiled-coil region" evidence="1">
    <location>
        <begin position="874"/>
        <end position="908"/>
    </location>
</feature>
<dbReference type="GO" id="GO:1903724">
    <property type="term" value="P:positive regulation of centriole elongation"/>
    <property type="evidence" value="ECO:0007669"/>
    <property type="project" value="TreeGrafter"/>
</dbReference>
<dbReference type="AlphaFoldDB" id="A0A504YDJ7"/>
<dbReference type="GO" id="GO:0005813">
    <property type="term" value="C:centrosome"/>
    <property type="evidence" value="ECO:0007669"/>
    <property type="project" value="TreeGrafter"/>
</dbReference>
<feature type="region of interest" description="Disordered" evidence="2">
    <location>
        <begin position="386"/>
        <end position="414"/>
    </location>
</feature>
<reference evidence="4 5" key="1">
    <citation type="submission" date="2019-04" db="EMBL/GenBank/DDBJ databases">
        <title>Annotation for the trematode Fasciola gigantica.</title>
        <authorList>
            <person name="Choi Y.-J."/>
        </authorList>
    </citation>
    <scope>NUCLEOTIDE SEQUENCE [LARGE SCALE GENOMIC DNA]</scope>
    <source>
        <strain evidence="4">Uganda_cow_1</strain>
    </source>
</reference>
<evidence type="ECO:0000256" key="1">
    <source>
        <dbReference type="SAM" id="Coils"/>
    </source>
</evidence>
<dbReference type="STRING" id="46835.A0A504YDJ7"/>
<dbReference type="PANTHER" id="PTHR21574:SF0">
    <property type="entry name" value="CENTROSOMAL PROTEIN OF 120 KDA"/>
    <property type="match status" value="1"/>
</dbReference>
<evidence type="ECO:0000259" key="3">
    <source>
        <dbReference type="PROSITE" id="PS50004"/>
    </source>
</evidence>
<feature type="compositionally biased region" description="Polar residues" evidence="2">
    <location>
        <begin position="645"/>
        <end position="661"/>
    </location>
</feature>
<dbReference type="PROSITE" id="PS50004">
    <property type="entry name" value="C2"/>
    <property type="match status" value="1"/>
</dbReference>
<evidence type="ECO:0000313" key="4">
    <source>
        <dbReference type="EMBL" id="TPP56120.1"/>
    </source>
</evidence>
<dbReference type="PANTHER" id="PTHR21574">
    <property type="entry name" value="CENTROSOMAL PROTEIN OF 120 KDA"/>
    <property type="match status" value="1"/>
</dbReference>
<feature type="domain" description="C2" evidence="3">
    <location>
        <begin position="1"/>
        <end position="114"/>
    </location>
</feature>
<dbReference type="InterPro" id="IPR035892">
    <property type="entry name" value="C2_domain_sf"/>
</dbReference>
<dbReference type="InterPro" id="IPR039893">
    <property type="entry name" value="CEP120-like"/>
</dbReference>
<comment type="caution">
    <text evidence="4">The sequence shown here is derived from an EMBL/GenBank/DDBJ whole genome shotgun (WGS) entry which is preliminary data.</text>
</comment>
<dbReference type="Pfam" id="PF00168">
    <property type="entry name" value="C2"/>
    <property type="match status" value="1"/>
</dbReference>
<accession>A0A504YDJ7</accession>
<dbReference type="OrthoDB" id="332250at2759"/>
<keyword evidence="1" id="KW-0175">Coiled coil</keyword>
<protein>
    <recommendedName>
        <fullName evidence="3">C2 domain-containing protein</fullName>
    </recommendedName>
</protein>
<dbReference type="Pfam" id="PF12416">
    <property type="entry name" value="DUF3668"/>
    <property type="match status" value="1"/>
</dbReference>
<name>A0A504YDJ7_FASGI</name>
<proteinExistence type="predicted"/>
<dbReference type="Proteomes" id="UP000316759">
    <property type="component" value="Unassembled WGS sequence"/>
</dbReference>
<feature type="compositionally biased region" description="Polar residues" evidence="2">
    <location>
        <begin position="668"/>
        <end position="679"/>
    </location>
</feature>
<feature type="region of interest" description="Disordered" evidence="2">
    <location>
        <begin position="645"/>
        <end position="684"/>
    </location>
</feature>
<organism evidence="4 5">
    <name type="scientific">Fasciola gigantica</name>
    <name type="common">Giant liver fluke</name>
    <dbReference type="NCBI Taxonomy" id="46835"/>
    <lineage>
        <taxon>Eukaryota</taxon>
        <taxon>Metazoa</taxon>
        <taxon>Spiralia</taxon>
        <taxon>Lophotrochozoa</taxon>
        <taxon>Platyhelminthes</taxon>
        <taxon>Trematoda</taxon>
        <taxon>Digenea</taxon>
        <taxon>Plagiorchiida</taxon>
        <taxon>Echinostomata</taxon>
        <taxon>Echinostomatoidea</taxon>
        <taxon>Fasciolidae</taxon>
        <taxon>Fasciola</taxon>
    </lineage>
</organism>
<dbReference type="SUPFAM" id="SSF49562">
    <property type="entry name" value="C2 domain (Calcium/lipid-binding domain, CaLB)"/>
    <property type="match status" value="1"/>
</dbReference>
<keyword evidence="5" id="KW-1185">Reference proteome</keyword>
<feature type="compositionally biased region" description="Pro residues" evidence="2">
    <location>
        <begin position="388"/>
        <end position="398"/>
    </location>
</feature>
<dbReference type="EMBL" id="SUNJ01014994">
    <property type="protein sequence ID" value="TPP56120.1"/>
    <property type="molecule type" value="Genomic_DNA"/>
</dbReference>
<evidence type="ECO:0000313" key="5">
    <source>
        <dbReference type="Proteomes" id="UP000316759"/>
    </source>
</evidence>
<dbReference type="Gene3D" id="2.60.40.150">
    <property type="entry name" value="C2 domain"/>
    <property type="match status" value="1"/>
</dbReference>
<dbReference type="InterPro" id="IPR000008">
    <property type="entry name" value="C2_dom"/>
</dbReference>
<sequence>MILRGRHLVVIAVISGRNFPDRPDHHLTCEARFNNEVLTTDPMPHKPEPKFEQELAWELDKASLRQHRLQRSALKVQLFAVDNRSPVKEPVGYFMLDLRSCSENKDYRWYRLLHSRYKNSPAVFCGLYLDSDGQDFAPNSKVKTGLALSLSAKDLIPRSSTPTPRGAEDQGLSSVEPKLIPVCYSIGPKCLAKERFQLTVRFHAVTGLSSLIPLERELSTVGLAGFYLTCDLLGSTYSSKRFDNLAHHSFHADEHTVHVKSTVSILRAYFAQSTPLIVNLCYGSRSLAHALVPIDKLVRPNDRLLSEPALLEGKYELRPLEPDEDTTGDLLLPHEDDRPFVVLSLALSRSELSNGFATPDTVVTSRRSATPPRESIRFNLPECQSPVEPIPTPQPTPVQPVSGSGYRVDSDDTSDMDQADDLIEQVLAKKQMTPIQDVLIEPDTPSLPPDAEVLQPETTLASTLPRPPTPKGDELHRFCYTIELRTLKNFLSLDHEPLVYARYVYPLFGSAAPVMTLPPIRIGRYQEVTLSKGFCVFEFAASISELRERLMAAPLVVELFDRSQGPKGMDEILGRATIQLATIFNCAQHEATDGKSTVRRFSGVVDFVPAKSCAELTSHSPGALGIQFVGQLTYNLTLEDHGLHTTDQLPQTTSRESLRTNFQHRRATSSPPDQTGSTRRSTDIRATAEYRTALDLELWRAAEEAKFMARLKEREKRLMTTLAEEWHKRDSQRELICRKKVSEYQQLEEKLRSTLAELTERERQIASNETELVQLRQQTVHQAELRKTELEQMARIQIRDMECKLKLEAKQTEYWRMQTDEWKNKYIMLERELTSIRSHLTQAEIRRTMEGRPATAQEANASVSTTVHGSQMELAKALTELATVRGTLAETERRLDEAQRGRQRYRQLWTRTLHEVARLKQDAELTARQSLARREAELEQLRLRYLAMGEKESNTQQSRETGNEDPLKAIREQLERFAEQAGDPLGSEPETRIKMVAPSMTASDPELVRLIEERDGLLSTGVYEPDDPIITNLERQIRLLLDQT</sequence>
<gene>
    <name evidence="4" type="ORF">FGIG_08812</name>
</gene>
<dbReference type="InterPro" id="IPR022136">
    <property type="entry name" value="DUF3668"/>
</dbReference>
<evidence type="ECO:0000256" key="2">
    <source>
        <dbReference type="SAM" id="MobiDB-lite"/>
    </source>
</evidence>